<dbReference type="InterPro" id="IPR005374">
    <property type="entry name" value="BBLN_eukaryota"/>
</dbReference>
<gene>
    <name evidence="2" type="ORF">NP493_1813g00020</name>
</gene>
<sequence length="99" mass="10927">MTMNDGPDNPASRADEEEPPSAGNYEVLDSTLDQLDSLLDHIEQKNDDLFAKLQDLLESNKETRVEMQSLTSESGDQDTSDTTDKDSRDDTDGHKPAGQ</sequence>
<organism evidence="2 3">
    <name type="scientific">Ridgeia piscesae</name>
    <name type="common">Tubeworm</name>
    <dbReference type="NCBI Taxonomy" id="27915"/>
    <lineage>
        <taxon>Eukaryota</taxon>
        <taxon>Metazoa</taxon>
        <taxon>Spiralia</taxon>
        <taxon>Lophotrochozoa</taxon>
        <taxon>Annelida</taxon>
        <taxon>Polychaeta</taxon>
        <taxon>Sedentaria</taxon>
        <taxon>Canalipalpata</taxon>
        <taxon>Sabellida</taxon>
        <taxon>Siboglinidae</taxon>
        <taxon>Ridgeia</taxon>
    </lineage>
</organism>
<feature type="compositionally biased region" description="Basic and acidic residues" evidence="1">
    <location>
        <begin position="82"/>
        <end position="99"/>
    </location>
</feature>
<comment type="caution">
    <text evidence="2">The sequence shown here is derived from an EMBL/GenBank/DDBJ whole genome shotgun (WGS) entry which is preliminary data.</text>
</comment>
<dbReference type="EMBL" id="JAODUO010001811">
    <property type="protein sequence ID" value="KAK2158276.1"/>
    <property type="molecule type" value="Genomic_DNA"/>
</dbReference>
<dbReference type="PANTHER" id="PTHR34344">
    <property type="entry name" value="UPF0184 PROTEIN C9ORF16"/>
    <property type="match status" value="1"/>
</dbReference>
<evidence type="ECO:0000313" key="2">
    <source>
        <dbReference type="EMBL" id="KAK2158276.1"/>
    </source>
</evidence>
<dbReference type="AlphaFoldDB" id="A0AAD9N7V7"/>
<evidence type="ECO:0000256" key="1">
    <source>
        <dbReference type="SAM" id="MobiDB-lite"/>
    </source>
</evidence>
<proteinExistence type="predicted"/>
<dbReference type="Proteomes" id="UP001209878">
    <property type="component" value="Unassembled WGS sequence"/>
</dbReference>
<feature type="region of interest" description="Disordered" evidence="1">
    <location>
        <begin position="63"/>
        <end position="99"/>
    </location>
</feature>
<dbReference type="PANTHER" id="PTHR34344:SF1">
    <property type="entry name" value="BUBLIN COILED-COIL PROTEIN"/>
    <property type="match status" value="1"/>
</dbReference>
<protein>
    <submittedName>
        <fullName evidence="2">Uncharacterized protein</fullName>
    </submittedName>
</protein>
<keyword evidence="3" id="KW-1185">Reference proteome</keyword>
<name>A0AAD9N7V7_RIDPI</name>
<feature type="region of interest" description="Disordered" evidence="1">
    <location>
        <begin position="1"/>
        <end position="25"/>
    </location>
</feature>
<accession>A0AAD9N7V7</accession>
<reference evidence="2" key="1">
    <citation type="journal article" date="2023" name="Mol. Biol. Evol.">
        <title>Third-Generation Sequencing Reveals the Adaptive Role of the Epigenome in Three Deep-Sea Polychaetes.</title>
        <authorList>
            <person name="Perez M."/>
            <person name="Aroh O."/>
            <person name="Sun Y."/>
            <person name="Lan Y."/>
            <person name="Juniper S.K."/>
            <person name="Young C.R."/>
            <person name="Angers B."/>
            <person name="Qian P.Y."/>
        </authorList>
    </citation>
    <scope>NUCLEOTIDE SEQUENCE</scope>
    <source>
        <strain evidence="2">R07B-5</strain>
    </source>
</reference>
<evidence type="ECO:0000313" key="3">
    <source>
        <dbReference type="Proteomes" id="UP001209878"/>
    </source>
</evidence>
<dbReference type="Pfam" id="PF03670">
    <property type="entry name" value="UPF0184"/>
    <property type="match status" value="1"/>
</dbReference>